<reference evidence="3" key="1">
    <citation type="journal article" date="2019" name="Int. J. Syst. Evol. Microbiol.">
        <title>The Global Catalogue of Microorganisms (GCM) 10K type strain sequencing project: providing services to taxonomists for standard genome sequencing and annotation.</title>
        <authorList>
            <consortium name="The Broad Institute Genomics Platform"/>
            <consortium name="The Broad Institute Genome Sequencing Center for Infectious Disease"/>
            <person name="Wu L."/>
            <person name="Ma J."/>
        </authorList>
    </citation>
    <scope>NUCLEOTIDE SEQUENCE [LARGE SCALE GENOMIC DNA]</scope>
    <source>
        <strain evidence="3">KCTC 52168</strain>
    </source>
</reference>
<organism evidence="2 3">
    <name type="scientific">Piscinibacterium candidicorallinum</name>
    <dbReference type="NCBI Taxonomy" id="1793872"/>
    <lineage>
        <taxon>Bacteria</taxon>
        <taxon>Pseudomonadati</taxon>
        <taxon>Pseudomonadota</taxon>
        <taxon>Betaproteobacteria</taxon>
        <taxon>Burkholderiales</taxon>
        <taxon>Piscinibacterium</taxon>
    </lineage>
</organism>
<sequence length="159" mass="17603">MLDRLIDDDPSVAVESSDRRVLSKSQLRQAVLRDLEWLLNAAQIRQSLIQGQTEVENSVINYGLPAFSGETASEIAQQDVEASIRQVIERFEPRIDASSLEVRVSTAGSILDSHNLLQLRIRGTLWAQPTPLELIIKSTLDLETGLIALDDSPGRNSRA</sequence>
<accession>A0ABV7H1F7</accession>
<dbReference type="PANTHER" id="PTHR38595">
    <property type="entry name" value="CYTOPLASMIC PROTEIN-RELATED"/>
    <property type="match status" value="1"/>
</dbReference>
<comment type="caution">
    <text evidence="2">The sequence shown here is derived from an EMBL/GenBank/DDBJ whole genome shotgun (WGS) entry which is preliminary data.</text>
</comment>
<protein>
    <submittedName>
        <fullName evidence="2">Type VI secretion system baseplate subunit TssE</fullName>
    </submittedName>
</protein>
<dbReference type="SUPFAM" id="SSF160719">
    <property type="entry name" value="gpW/gp25-like"/>
    <property type="match status" value="1"/>
</dbReference>
<dbReference type="Gene3D" id="3.10.450.40">
    <property type="match status" value="1"/>
</dbReference>
<dbReference type="Pfam" id="PF04965">
    <property type="entry name" value="GPW_gp25"/>
    <property type="match status" value="1"/>
</dbReference>
<name>A0ABV7H1F7_9BURK</name>
<dbReference type="InterPro" id="IPR017737">
    <property type="entry name" value="TssE1-like"/>
</dbReference>
<proteinExistence type="predicted"/>
<evidence type="ECO:0000259" key="1">
    <source>
        <dbReference type="Pfam" id="PF04965"/>
    </source>
</evidence>
<evidence type="ECO:0000313" key="3">
    <source>
        <dbReference type="Proteomes" id="UP001595556"/>
    </source>
</evidence>
<dbReference type="InterPro" id="IPR007048">
    <property type="entry name" value="IraD/Gp25-like"/>
</dbReference>
<dbReference type="InterPro" id="IPR053176">
    <property type="entry name" value="T6SS_TssE1-like"/>
</dbReference>
<gene>
    <name evidence="2" type="primary">tssE</name>
    <name evidence="2" type="ORF">ACFOEN_08245</name>
</gene>
<dbReference type="EMBL" id="JBHRTI010000004">
    <property type="protein sequence ID" value="MFC3147630.1"/>
    <property type="molecule type" value="Genomic_DNA"/>
</dbReference>
<feature type="domain" description="IraD/Gp25-like" evidence="1">
    <location>
        <begin position="25"/>
        <end position="129"/>
    </location>
</feature>
<dbReference type="NCBIfam" id="TIGR03357">
    <property type="entry name" value="VI_zyme"/>
    <property type="match status" value="1"/>
</dbReference>
<keyword evidence="3" id="KW-1185">Reference proteome</keyword>
<dbReference type="Proteomes" id="UP001595556">
    <property type="component" value="Unassembled WGS sequence"/>
</dbReference>
<evidence type="ECO:0000313" key="2">
    <source>
        <dbReference type="EMBL" id="MFC3147630.1"/>
    </source>
</evidence>
<dbReference type="PANTHER" id="PTHR38595:SF1">
    <property type="entry name" value="TYPE VI SECRETION SYSTEM COMPONENT TSSE1"/>
    <property type="match status" value="1"/>
</dbReference>
<dbReference type="RefSeq" id="WP_377302888.1">
    <property type="nucleotide sequence ID" value="NZ_CP180191.1"/>
</dbReference>